<dbReference type="GO" id="GO:0016787">
    <property type="term" value="F:hydrolase activity"/>
    <property type="evidence" value="ECO:0007669"/>
    <property type="project" value="UniProtKB-KW"/>
</dbReference>
<name>A0ABT8E1A2_9BACL</name>
<reference evidence="3" key="1">
    <citation type="submission" date="2023-06" db="EMBL/GenBank/DDBJ databases">
        <title>Draft Genome Sequences of Representative Paenibacillus Polymyxa, Bacillus cereus, Fictibacillus sp., and Brevibacillus agri Strains Isolated from Amazonian Dark Earth.</title>
        <authorList>
            <person name="Pellegrinetti T.A."/>
            <person name="Cunha I.C.M."/>
            <person name="Chaves M.G."/>
            <person name="Freitas A.S."/>
            <person name="Silva A.V.R."/>
            <person name="Tsai S.M."/>
            <person name="Mendes L.W."/>
        </authorList>
    </citation>
    <scope>NUCLEOTIDE SEQUENCE</scope>
    <source>
        <strain evidence="3">CENA-BCM004</strain>
    </source>
</reference>
<evidence type="ECO:0000256" key="1">
    <source>
        <dbReference type="ARBA" id="ARBA00008853"/>
    </source>
</evidence>
<evidence type="ECO:0000259" key="2">
    <source>
        <dbReference type="Pfam" id="PF08450"/>
    </source>
</evidence>
<evidence type="ECO:0000313" key="3">
    <source>
        <dbReference type="EMBL" id="MDN4071688.1"/>
    </source>
</evidence>
<comment type="similarity">
    <text evidence="1">Belongs to the SMP-30/CGR1 family.</text>
</comment>
<organism evidence="3 4">
    <name type="scientific">Fictibacillus terranigra</name>
    <dbReference type="NCBI Taxonomy" id="3058424"/>
    <lineage>
        <taxon>Bacteria</taxon>
        <taxon>Bacillati</taxon>
        <taxon>Bacillota</taxon>
        <taxon>Bacilli</taxon>
        <taxon>Bacillales</taxon>
        <taxon>Fictibacillaceae</taxon>
        <taxon>Fictibacillus</taxon>
    </lineage>
</organism>
<dbReference type="SUPFAM" id="SSF63829">
    <property type="entry name" value="Calcium-dependent phosphotriesterase"/>
    <property type="match status" value="1"/>
</dbReference>
<dbReference type="InterPro" id="IPR011042">
    <property type="entry name" value="6-blade_b-propeller_TolB-like"/>
</dbReference>
<dbReference type="InterPro" id="IPR005511">
    <property type="entry name" value="SMP-30"/>
</dbReference>
<dbReference type="Proteomes" id="UP001168694">
    <property type="component" value="Unassembled WGS sequence"/>
</dbReference>
<dbReference type="InterPro" id="IPR013658">
    <property type="entry name" value="SGL"/>
</dbReference>
<dbReference type="PANTHER" id="PTHR10907:SF47">
    <property type="entry name" value="REGUCALCIN"/>
    <property type="match status" value="1"/>
</dbReference>
<dbReference type="Gene3D" id="2.120.10.30">
    <property type="entry name" value="TolB, C-terminal domain"/>
    <property type="match status" value="1"/>
</dbReference>
<evidence type="ECO:0000313" key="4">
    <source>
        <dbReference type="Proteomes" id="UP001168694"/>
    </source>
</evidence>
<comment type="caution">
    <text evidence="3">The sequence shown here is derived from an EMBL/GenBank/DDBJ whole genome shotgun (WGS) entry which is preliminary data.</text>
</comment>
<protein>
    <submittedName>
        <fullName evidence="3">SMP-30/gluconolactonase/LRE family protein</fullName>
        <ecNumber evidence="3">3.1.1.99</ecNumber>
    </submittedName>
</protein>
<accession>A0ABT8E1A2</accession>
<gene>
    <name evidence="3" type="ORF">QYF49_01405</name>
</gene>
<dbReference type="PRINTS" id="PR01790">
    <property type="entry name" value="SMP30FAMILY"/>
</dbReference>
<feature type="domain" description="SMP-30/Gluconolactonase/LRE-like region" evidence="2">
    <location>
        <begin position="15"/>
        <end position="261"/>
    </location>
</feature>
<dbReference type="Pfam" id="PF08450">
    <property type="entry name" value="SGL"/>
    <property type="match status" value="1"/>
</dbReference>
<dbReference type="PANTHER" id="PTHR10907">
    <property type="entry name" value="REGUCALCIN"/>
    <property type="match status" value="1"/>
</dbReference>
<dbReference type="RefSeq" id="WP_290397853.1">
    <property type="nucleotide sequence ID" value="NZ_JAUHLN010000001.1"/>
</dbReference>
<keyword evidence="3" id="KW-0378">Hydrolase</keyword>
<keyword evidence="4" id="KW-1185">Reference proteome</keyword>
<proteinExistence type="inferred from homology"/>
<dbReference type="EMBL" id="JAUHLN010000001">
    <property type="protein sequence ID" value="MDN4071688.1"/>
    <property type="molecule type" value="Genomic_DNA"/>
</dbReference>
<sequence length="295" mass="32572">MTARVDLIHDAKASLGEGPIWNEREGKLYWLDINGKCIHVFEPKSGKRTEYRLDQYPGALAFKESGGFLLAAHHGFYDLELGGNESLRMSKIADPEARLPENRFNDGKCDPAGRFLAGTIAFDEEQGAASLYVLNQDKKVEKIFTDLTISNGMAWSPDETLFYFIDTPTMKVKAYSYNKETGELGEGQTVIDFTDKQGAPDGMTIDEAGMLWIALYGGWGVVRVDPSNGEVLDTIEVPASNVTCCIFGGEKLDELYITTARKELSEQDLKKQPLAGGLFRCKPGVAGKPSYRFKG</sequence>
<dbReference type="EC" id="3.1.1.99" evidence="3"/>